<protein>
    <submittedName>
        <fullName evidence="2">Glycerophosphodiester phosphodiesterase family protein</fullName>
    </submittedName>
</protein>
<feature type="domain" description="GP-PDE" evidence="1">
    <location>
        <begin position="10"/>
        <end position="247"/>
    </location>
</feature>
<evidence type="ECO:0000313" key="2">
    <source>
        <dbReference type="EMBL" id="WEK53163.1"/>
    </source>
</evidence>
<reference evidence="2" key="1">
    <citation type="submission" date="2023-03" db="EMBL/GenBank/DDBJ databases">
        <title>Andean soil-derived lignocellulolytic bacterial consortium as a source of novel taxa and putative plastic-active enzymes.</title>
        <authorList>
            <person name="Diaz-Garcia L."/>
            <person name="Chuvochina M."/>
            <person name="Feuerriegel G."/>
            <person name="Bunk B."/>
            <person name="Sproer C."/>
            <person name="Streit W.R."/>
            <person name="Rodriguez L.M."/>
            <person name="Overmann J."/>
            <person name="Jimenez D.J."/>
        </authorList>
    </citation>
    <scope>NUCLEOTIDE SEQUENCE</scope>
    <source>
        <strain evidence="2">MAG 2441</strain>
    </source>
</reference>
<sequence>MNASMRAALHPCVAHRGFSSLAPENTMAAFRVAMNEPYVHWMEIDVHLSKDDIPVVIHDAKLKRTTNGKGQVRDHTASELGRLDAGSWFHSSFSGETVSTLEDVLKLTAGKCRLNVEIKGQADDYGLIARQVVDVLRGQKRLHDTVITSFVPEIIAEVRKYEATVRTGLIVDNKVDKLISKLRDLKANFLSIDYGLLNSVLLQQAIEQNIEVMVWTVNSVSDLRQLLKRPEPFQICTNYPDRWLKAVNE</sequence>
<gene>
    <name evidence="2" type="ORF">P0Y55_11220</name>
</gene>
<dbReference type="PANTHER" id="PTHR46211:SF14">
    <property type="entry name" value="GLYCEROPHOSPHODIESTER PHOSPHODIESTERASE"/>
    <property type="match status" value="1"/>
</dbReference>
<dbReference type="PROSITE" id="PS51704">
    <property type="entry name" value="GP_PDE"/>
    <property type="match status" value="1"/>
</dbReference>
<dbReference type="SUPFAM" id="SSF51695">
    <property type="entry name" value="PLC-like phosphodiesterases"/>
    <property type="match status" value="1"/>
</dbReference>
<dbReference type="InterPro" id="IPR017946">
    <property type="entry name" value="PLC-like_Pdiesterase_TIM-brl"/>
</dbReference>
<dbReference type="InterPro" id="IPR030395">
    <property type="entry name" value="GP_PDE_dom"/>
</dbReference>
<organism evidence="2 3">
    <name type="scientific">Candidatus Cohnella colombiensis</name>
    <dbReference type="NCBI Taxonomy" id="3121368"/>
    <lineage>
        <taxon>Bacteria</taxon>
        <taxon>Bacillati</taxon>
        <taxon>Bacillota</taxon>
        <taxon>Bacilli</taxon>
        <taxon>Bacillales</taxon>
        <taxon>Paenibacillaceae</taxon>
        <taxon>Cohnella</taxon>
    </lineage>
</organism>
<dbReference type="GO" id="GO:0006629">
    <property type="term" value="P:lipid metabolic process"/>
    <property type="evidence" value="ECO:0007669"/>
    <property type="project" value="InterPro"/>
</dbReference>
<keyword evidence="3" id="KW-1185">Reference proteome</keyword>
<accession>A0AA95EXL6</accession>
<dbReference type="Proteomes" id="UP001178662">
    <property type="component" value="Chromosome"/>
</dbReference>
<proteinExistence type="predicted"/>
<evidence type="ECO:0000313" key="3">
    <source>
        <dbReference type="Proteomes" id="UP001178662"/>
    </source>
</evidence>
<dbReference type="EMBL" id="CP119317">
    <property type="protein sequence ID" value="WEK53163.1"/>
    <property type="molecule type" value="Genomic_DNA"/>
</dbReference>
<evidence type="ECO:0000259" key="1">
    <source>
        <dbReference type="PROSITE" id="PS51704"/>
    </source>
</evidence>
<dbReference type="Pfam" id="PF03009">
    <property type="entry name" value="GDPD"/>
    <property type="match status" value="1"/>
</dbReference>
<dbReference type="GO" id="GO:0008081">
    <property type="term" value="F:phosphoric diester hydrolase activity"/>
    <property type="evidence" value="ECO:0007669"/>
    <property type="project" value="InterPro"/>
</dbReference>
<dbReference type="PANTHER" id="PTHR46211">
    <property type="entry name" value="GLYCEROPHOSPHORYL DIESTER PHOSPHODIESTERASE"/>
    <property type="match status" value="1"/>
</dbReference>
<name>A0AA95EXL6_9BACL</name>
<dbReference type="Gene3D" id="3.20.20.190">
    <property type="entry name" value="Phosphatidylinositol (PI) phosphodiesterase"/>
    <property type="match status" value="1"/>
</dbReference>
<dbReference type="AlphaFoldDB" id="A0AA95EXL6"/>